<dbReference type="Gene3D" id="1.10.555.10">
    <property type="entry name" value="Rho GTPase activation protein"/>
    <property type="match status" value="1"/>
</dbReference>
<dbReference type="SMART" id="SM00324">
    <property type="entry name" value="RhoGAP"/>
    <property type="match status" value="1"/>
</dbReference>
<dbReference type="CDD" id="cd13277">
    <property type="entry name" value="PH_Bem3"/>
    <property type="match status" value="1"/>
</dbReference>
<evidence type="ECO:0000256" key="2">
    <source>
        <dbReference type="SAM" id="Coils"/>
    </source>
</evidence>
<dbReference type="PANTHER" id="PTHR23176:SF129">
    <property type="entry name" value="RHO GTPASE ACTIVATING PROTEIN AT 16F, ISOFORM E-RELATED"/>
    <property type="match status" value="1"/>
</dbReference>
<dbReference type="SUPFAM" id="SSF64268">
    <property type="entry name" value="PX domain"/>
    <property type="match status" value="1"/>
</dbReference>
<dbReference type="KEGG" id="zmk:HG535_0A03910"/>
<dbReference type="Pfam" id="PF00787">
    <property type="entry name" value="PX"/>
    <property type="match status" value="1"/>
</dbReference>
<feature type="domain" description="Rho-GAP" evidence="5">
    <location>
        <begin position="819"/>
        <end position="1033"/>
    </location>
</feature>
<dbReference type="InterPro" id="IPR008936">
    <property type="entry name" value="Rho_GTPase_activation_prot"/>
</dbReference>
<feature type="region of interest" description="Disordered" evidence="3">
    <location>
        <begin position="717"/>
        <end position="742"/>
    </location>
</feature>
<dbReference type="GO" id="GO:0007010">
    <property type="term" value="P:cytoskeleton organization"/>
    <property type="evidence" value="ECO:0007669"/>
    <property type="project" value="UniProtKB-ARBA"/>
</dbReference>
<feature type="domain" description="PH" evidence="4">
    <location>
        <begin position="570"/>
        <end position="677"/>
    </location>
</feature>
<dbReference type="RefSeq" id="XP_037142180.1">
    <property type="nucleotide sequence ID" value="XM_037286285.1"/>
</dbReference>
<dbReference type="SUPFAM" id="SSF50729">
    <property type="entry name" value="PH domain-like"/>
    <property type="match status" value="1"/>
</dbReference>
<dbReference type="CDD" id="cd06093">
    <property type="entry name" value="PX_domain"/>
    <property type="match status" value="1"/>
</dbReference>
<dbReference type="PROSITE" id="PS50238">
    <property type="entry name" value="RHOGAP"/>
    <property type="match status" value="1"/>
</dbReference>
<reference evidence="6 7" key="1">
    <citation type="submission" date="2020-07" db="EMBL/GenBank/DDBJ databases">
        <title>The yeast mating-type switching endonuclease HO is a domesticated member of an unorthodox homing genetic element family.</title>
        <authorList>
            <person name="Coughlan A.Y."/>
            <person name="Lombardi L."/>
            <person name="Braun-Galleani S."/>
            <person name="Martos A.R."/>
            <person name="Galeote V."/>
            <person name="Bigey F."/>
            <person name="Dequin S."/>
            <person name="Byrne K.P."/>
            <person name="Wolfe K.H."/>
        </authorList>
    </citation>
    <scope>NUCLEOTIDE SEQUENCE [LARGE SCALE GENOMIC DNA]</scope>
    <source>
        <strain evidence="6 7">NRRL Y-6702</strain>
    </source>
</reference>
<dbReference type="GO" id="GO:0005938">
    <property type="term" value="C:cell cortex"/>
    <property type="evidence" value="ECO:0007669"/>
    <property type="project" value="UniProtKB-ARBA"/>
</dbReference>
<dbReference type="InterPro" id="IPR000198">
    <property type="entry name" value="RhoGAP_dom"/>
</dbReference>
<dbReference type="InterPro" id="IPR001849">
    <property type="entry name" value="PH_domain"/>
</dbReference>
<evidence type="ECO:0008006" key="8">
    <source>
        <dbReference type="Google" id="ProtNLM"/>
    </source>
</evidence>
<dbReference type="PANTHER" id="PTHR23176">
    <property type="entry name" value="RHO/RAC/CDC GTPASE-ACTIVATING PROTEIN"/>
    <property type="match status" value="1"/>
</dbReference>
<dbReference type="GeneID" id="59234088"/>
<dbReference type="InterPro" id="IPR011993">
    <property type="entry name" value="PH-like_dom_sf"/>
</dbReference>
<feature type="compositionally biased region" description="Pro residues" evidence="3">
    <location>
        <begin position="319"/>
        <end position="328"/>
    </location>
</feature>
<sequence length="1033" mass="115294">MENASQKTLELLAQYDNHTSERDKAIEHIERRVVNEDMPTYDDLFKENVKLKLQLKEQETEIEALKSLVQGMRSSKLNANVVTVGDRSGESAQYVTAKKELLLPPRSADREKNSKNLSIPIPGVDSSNAVGRVILSSTESSSGHTLTPQESLEKSVERNIKSPMKVKGNMHASKSDVSPAASVTYKTSRITIASPNSPGRSVASSRVRSPQSANRVTAVINNHVHSPLRSNNESEIFSTDKDSNDTVDLSPLGDEINLKSPLAHINALKLEDKAVEFSPSSKQNLNSFADFLEDTFKKSESDLTENLKGQQASYISSPTPTPVPPSLPFPSITREREIPTSMKLGSPVILNRKEQDHVTNSSTRKSSLNTSLSKVQLANAVATSPKQTLPSESPQNRSTETAALFTGSLPPSNSNAAWPHAGSFNSTRSPNEKSTIPLFVQPEDFGTIKMRVLSTLYHETESNFDEPQVLFSVIDRKSQKEMFKFSKTIRKIYELDVYLKPRLSSLSLPALPDKQLLESLAPSKVDERREVLAQYFFSIFSIPNYPPNAALRIAQFMSTDTVMNPVLLGDTVKEGSLLMRRPKTLGSAGNWRARYGILGGDVLTLFDKGQVSERIRLKQSTIELLPNLPEDKHGTKNGFVINEHRKSGLSNTTKYFLCAETSKEREIWVSAISEFIFSASIPPTSTITSTNAEGNAVRTKIDNGSVDQIYVTDLTVDSGSQSNEDNASSVSHEVDNMEEYEDSKESKEIKRLKMRSFFPFKKITSNALNMMYDDADTIASQDSDPKFSDNSIAKSLENMNLSPEKHQSKVFGSPLEDCLKLSSHTYLGKYEIPSVVYRCLEFLYKNRGIQEEGLFRLSGSSALIKSLQEQFDTRYDVDLFNYNKHIPETNVSSSGTFIDVNTVSGLLKLYLRRLPHSIFGDEEYASFKYITDQYNNDTSQIAYKFRDLIRSGGIPEANVSLMYCLFELLLRIQENQRYNKMSAKNLCIVFSPTLNVPVTILRPLIIDFACIFQDGSPVEQEINQDVDVHIPQI</sequence>
<keyword evidence="1" id="KW-0343">GTPase activation</keyword>
<name>A0A7H9AY01_ZYGMR</name>
<feature type="compositionally biased region" description="Polar residues" evidence="3">
    <location>
        <begin position="358"/>
        <end position="371"/>
    </location>
</feature>
<dbReference type="PROSITE" id="PS50003">
    <property type="entry name" value="PH_DOMAIN"/>
    <property type="match status" value="1"/>
</dbReference>
<dbReference type="GO" id="GO:0007165">
    <property type="term" value="P:signal transduction"/>
    <property type="evidence" value="ECO:0007669"/>
    <property type="project" value="InterPro"/>
</dbReference>
<gene>
    <name evidence="6" type="ORF">HG535_0A03910</name>
</gene>
<dbReference type="SUPFAM" id="SSF48350">
    <property type="entry name" value="GTPase activation domain, GAP"/>
    <property type="match status" value="1"/>
</dbReference>
<dbReference type="SMART" id="SM00233">
    <property type="entry name" value="PH"/>
    <property type="match status" value="1"/>
</dbReference>
<proteinExistence type="predicted"/>
<feature type="region of interest" description="Disordered" evidence="3">
    <location>
        <begin position="191"/>
        <end position="213"/>
    </location>
</feature>
<keyword evidence="7" id="KW-1185">Reference proteome</keyword>
<feature type="region of interest" description="Disordered" evidence="3">
    <location>
        <begin position="406"/>
        <end position="431"/>
    </location>
</feature>
<dbReference type="InterPro" id="IPR001683">
    <property type="entry name" value="PX_dom"/>
</dbReference>
<evidence type="ECO:0000259" key="4">
    <source>
        <dbReference type="PROSITE" id="PS50003"/>
    </source>
</evidence>
<dbReference type="GO" id="GO:0005933">
    <property type="term" value="C:cellular bud"/>
    <property type="evidence" value="ECO:0007669"/>
    <property type="project" value="UniProtKB-ARBA"/>
</dbReference>
<dbReference type="Gene3D" id="2.30.29.30">
    <property type="entry name" value="Pleckstrin-homology domain (PH domain)/Phosphotyrosine-binding domain (PTB)"/>
    <property type="match status" value="1"/>
</dbReference>
<evidence type="ECO:0000313" key="6">
    <source>
        <dbReference type="EMBL" id="QLG70452.1"/>
    </source>
</evidence>
<dbReference type="OrthoDB" id="185175at2759"/>
<dbReference type="Gene3D" id="3.30.1520.10">
    <property type="entry name" value="Phox-like domain"/>
    <property type="match status" value="1"/>
</dbReference>
<accession>A0A7H9AY01</accession>
<dbReference type="Proteomes" id="UP000509704">
    <property type="component" value="Chromosome 1"/>
</dbReference>
<feature type="compositionally biased region" description="Polar residues" evidence="3">
    <location>
        <begin position="717"/>
        <end position="731"/>
    </location>
</feature>
<dbReference type="InterPro" id="IPR036871">
    <property type="entry name" value="PX_dom_sf"/>
</dbReference>
<dbReference type="GO" id="GO:0035091">
    <property type="term" value="F:phosphatidylinositol binding"/>
    <property type="evidence" value="ECO:0007669"/>
    <property type="project" value="InterPro"/>
</dbReference>
<dbReference type="GO" id="GO:0005096">
    <property type="term" value="F:GTPase activator activity"/>
    <property type="evidence" value="ECO:0007669"/>
    <property type="project" value="UniProtKB-KW"/>
</dbReference>
<keyword evidence="2" id="KW-0175">Coiled coil</keyword>
<evidence type="ECO:0000256" key="3">
    <source>
        <dbReference type="SAM" id="MobiDB-lite"/>
    </source>
</evidence>
<dbReference type="Pfam" id="PF00620">
    <property type="entry name" value="RhoGAP"/>
    <property type="match status" value="1"/>
</dbReference>
<feature type="region of interest" description="Disordered" evidence="3">
    <location>
        <begin position="308"/>
        <end position="371"/>
    </location>
</feature>
<feature type="coiled-coil region" evidence="2">
    <location>
        <begin position="41"/>
        <end position="75"/>
    </location>
</feature>
<protein>
    <recommendedName>
        <fullName evidence="8">Rho-GAP domain-containing protein</fullName>
    </recommendedName>
</protein>
<dbReference type="Pfam" id="PF00169">
    <property type="entry name" value="PH"/>
    <property type="match status" value="1"/>
</dbReference>
<dbReference type="InterPro" id="IPR050729">
    <property type="entry name" value="Rho-GAP"/>
</dbReference>
<dbReference type="EMBL" id="CP058604">
    <property type="protein sequence ID" value="QLG70452.1"/>
    <property type="molecule type" value="Genomic_DNA"/>
</dbReference>
<dbReference type="AlphaFoldDB" id="A0A7H9AY01"/>
<organism evidence="6 7">
    <name type="scientific">Zygotorulaspora mrakii</name>
    <name type="common">Zygosaccharomyces mrakii</name>
    <dbReference type="NCBI Taxonomy" id="42260"/>
    <lineage>
        <taxon>Eukaryota</taxon>
        <taxon>Fungi</taxon>
        <taxon>Dikarya</taxon>
        <taxon>Ascomycota</taxon>
        <taxon>Saccharomycotina</taxon>
        <taxon>Saccharomycetes</taxon>
        <taxon>Saccharomycetales</taxon>
        <taxon>Saccharomycetaceae</taxon>
        <taxon>Zygotorulaspora</taxon>
    </lineage>
</organism>
<evidence type="ECO:0000259" key="5">
    <source>
        <dbReference type="PROSITE" id="PS50238"/>
    </source>
</evidence>
<evidence type="ECO:0000256" key="1">
    <source>
        <dbReference type="ARBA" id="ARBA00022468"/>
    </source>
</evidence>
<feature type="region of interest" description="Disordered" evidence="3">
    <location>
        <begin position="380"/>
        <end position="399"/>
    </location>
</feature>
<evidence type="ECO:0000313" key="7">
    <source>
        <dbReference type="Proteomes" id="UP000509704"/>
    </source>
</evidence>